<dbReference type="Gene3D" id="3.40.1450.10">
    <property type="entry name" value="BPG-independent phosphoglycerate mutase, domain B"/>
    <property type="match status" value="1"/>
</dbReference>
<feature type="binding site" evidence="7 9">
    <location>
        <position position="328"/>
    </location>
    <ligand>
        <name>substrate</name>
    </ligand>
</feature>
<feature type="binding site" evidence="7 9">
    <location>
        <begin position="153"/>
        <end position="154"/>
    </location>
    <ligand>
        <name>substrate</name>
    </ligand>
</feature>
<keyword evidence="3 7" id="KW-0479">Metal-binding</keyword>
<dbReference type="FunFam" id="3.40.1450.10:FF:000002">
    <property type="entry name" value="2,3-bisphosphoglycerate-independent phosphoglycerate mutase"/>
    <property type="match status" value="1"/>
</dbReference>
<dbReference type="RefSeq" id="YP_009500330.1">
    <property type="nucleotide sequence ID" value="NC_038100.1"/>
</dbReference>
<dbReference type="InterPro" id="IPR011258">
    <property type="entry name" value="BPG-indep_PGM_N"/>
</dbReference>
<dbReference type="GO" id="GO:0006007">
    <property type="term" value="P:glucose catabolic process"/>
    <property type="evidence" value="ECO:0007669"/>
    <property type="project" value="InterPro"/>
</dbReference>
<comment type="pathway">
    <text evidence="1 7">Carbohydrate degradation; glycolysis; pyruvate from D-glyceraldehyde 3-phosphate: step 3/5.</text>
</comment>
<reference evidence="13" key="1">
    <citation type="submission" date="2017-06" db="EMBL/GenBank/DDBJ databases">
        <title>Complete plastid genome of Gracilaria bailinae.</title>
        <authorList>
            <person name="Zhang L."/>
        </authorList>
    </citation>
    <scope>NUCLEOTIDE SEQUENCE</scope>
</reference>
<feature type="binding site" evidence="7 10">
    <location>
        <position position="436"/>
    </location>
    <ligand>
        <name>Mn(2+)</name>
        <dbReference type="ChEBI" id="CHEBI:29035"/>
        <label>2</label>
    </ligand>
</feature>
<dbReference type="GO" id="GO:0005829">
    <property type="term" value="C:cytosol"/>
    <property type="evidence" value="ECO:0007669"/>
    <property type="project" value="TreeGrafter"/>
</dbReference>
<feature type="binding site" evidence="7 10">
    <location>
        <position position="395"/>
    </location>
    <ligand>
        <name>Mn(2+)</name>
        <dbReference type="ChEBI" id="CHEBI:29035"/>
        <label>1</label>
    </ligand>
</feature>
<evidence type="ECO:0000313" key="13">
    <source>
        <dbReference type="EMBL" id="AXE43492.1"/>
    </source>
</evidence>
<dbReference type="SUPFAM" id="SSF64158">
    <property type="entry name" value="2,3-Bisphosphoglycerate-independent phosphoglycerate mutase, substrate-binding domain"/>
    <property type="match status" value="1"/>
</dbReference>
<dbReference type="Gene3D" id="3.40.720.10">
    <property type="entry name" value="Alkaline Phosphatase, subunit A"/>
    <property type="match status" value="1"/>
</dbReference>
<feature type="domain" description="BPG-independent PGAM N-terminal" evidence="12">
    <location>
        <begin position="83"/>
        <end position="291"/>
    </location>
</feature>
<dbReference type="PANTHER" id="PTHR31637:SF0">
    <property type="entry name" value="2,3-BISPHOSPHOGLYCERATE-INDEPENDENT PHOSPHOGLYCERATE MUTASE"/>
    <property type="match status" value="1"/>
</dbReference>
<feature type="binding site" evidence="7 9">
    <location>
        <position position="185"/>
    </location>
    <ligand>
        <name>substrate</name>
    </ligand>
</feature>
<comment type="similarity">
    <text evidence="2 7">Belongs to the BPG-independent phosphoglycerate mutase family.</text>
</comment>
<name>A0A344V6A5_9FLOR</name>
<dbReference type="InterPro" id="IPR005995">
    <property type="entry name" value="Pgm_bpd_ind"/>
</dbReference>
<dbReference type="NCBIfam" id="TIGR01307">
    <property type="entry name" value="pgm_bpd_ind"/>
    <property type="match status" value="1"/>
</dbReference>
<dbReference type="PANTHER" id="PTHR31637">
    <property type="entry name" value="2,3-BISPHOSPHOGLYCERATE-INDEPENDENT PHOSPHOGLYCERATE MUTASE"/>
    <property type="match status" value="1"/>
</dbReference>
<dbReference type="Pfam" id="PF06415">
    <property type="entry name" value="iPGM_N"/>
    <property type="match status" value="1"/>
</dbReference>
<feature type="binding site" evidence="7 10">
    <location>
        <position position="63"/>
    </location>
    <ligand>
        <name>Mn(2+)</name>
        <dbReference type="ChEBI" id="CHEBI:29035"/>
        <label>2</label>
    </ligand>
</feature>
<dbReference type="SUPFAM" id="SSF53649">
    <property type="entry name" value="Alkaline phosphatase-like"/>
    <property type="match status" value="1"/>
</dbReference>
<dbReference type="EMBL" id="MF372957">
    <property type="protein sequence ID" value="AXE43492.1"/>
    <property type="molecule type" value="Genomic_DNA"/>
</dbReference>
<dbReference type="InterPro" id="IPR006124">
    <property type="entry name" value="Metalloenzyme"/>
</dbReference>
<keyword evidence="13" id="KW-0150">Chloroplast</keyword>
<evidence type="ECO:0000256" key="10">
    <source>
        <dbReference type="PIRSR" id="PIRSR001492-3"/>
    </source>
</evidence>
<dbReference type="AlphaFoldDB" id="A0A344V6A5"/>
<feature type="binding site" evidence="7 10">
    <location>
        <position position="399"/>
    </location>
    <ligand>
        <name>Mn(2+)</name>
        <dbReference type="ChEBI" id="CHEBI:29035"/>
        <label>1</label>
    </ligand>
</feature>
<feature type="binding site" evidence="7 9">
    <location>
        <position position="191"/>
    </location>
    <ligand>
        <name>substrate</name>
    </ligand>
</feature>
<feature type="binding site" evidence="7 9">
    <location>
        <begin position="255"/>
        <end position="258"/>
    </location>
    <ligand>
        <name>substrate</name>
    </ligand>
</feature>
<feature type="active site" description="Phosphoserine intermediate" evidence="7 8">
    <location>
        <position position="63"/>
    </location>
</feature>
<accession>A0A344V6A5</accession>
<gene>
    <name evidence="13" type="primary">pgmA</name>
    <name evidence="7" type="synonym">gpmI</name>
</gene>
<evidence type="ECO:0000256" key="4">
    <source>
        <dbReference type="ARBA" id="ARBA00023152"/>
    </source>
</evidence>
<geneLocation type="chloroplast" evidence="13"/>
<keyword evidence="4 7" id="KW-0324">Glycolysis</keyword>
<feature type="binding site" evidence="7 10">
    <location>
        <position position="454"/>
    </location>
    <ligand>
        <name>Mn(2+)</name>
        <dbReference type="ChEBI" id="CHEBI:29035"/>
        <label>1</label>
    </ligand>
</feature>
<dbReference type="InterPro" id="IPR017850">
    <property type="entry name" value="Alkaline_phosphatase_core_sf"/>
</dbReference>
<dbReference type="HAMAP" id="MF_01038">
    <property type="entry name" value="GpmI"/>
    <property type="match status" value="1"/>
</dbReference>
<comment type="subcellular location">
    <subcellularLocation>
        <location evidence="7">Plastid</location>
        <location evidence="7">Chloroplast</location>
    </subcellularLocation>
</comment>
<dbReference type="EC" id="5.4.2.12" evidence="7"/>
<keyword evidence="13" id="KW-0934">Plastid</keyword>
<evidence type="ECO:0000259" key="11">
    <source>
        <dbReference type="Pfam" id="PF01676"/>
    </source>
</evidence>
<evidence type="ECO:0000256" key="6">
    <source>
        <dbReference type="ARBA" id="ARBA00023235"/>
    </source>
</evidence>
<evidence type="ECO:0000256" key="9">
    <source>
        <dbReference type="PIRSR" id="PIRSR001492-2"/>
    </source>
</evidence>
<dbReference type="InterPro" id="IPR036646">
    <property type="entry name" value="PGAM_B_sf"/>
</dbReference>
<organism evidence="13">
    <name type="scientific">Gracilariopsis heteroclada</name>
    <dbReference type="NCBI Taxonomy" id="172978"/>
    <lineage>
        <taxon>Eukaryota</taxon>
        <taxon>Rhodophyta</taxon>
        <taxon>Florideophyceae</taxon>
        <taxon>Rhodymeniophycidae</taxon>
        <taxon>Gracilariales</taxon>
        <taxon>Gracilariaceae</taxon>
        <taxon>Gracilariopsis</taxon>
    </lineage>
</organism>
<evidence type="ECO:0000256" key="8">
    <source>
        <dbReference type="PIRSR" id="PIRSR001492-1"/>
    </source>
</evidence>
<keyword evidence="6 7" id="KW-0413">Isomerase</keyword>
<comment type="catalytic activity">
    <reaction evidence="7">
        <text>(2R)-2-phosphoglycerate = (2R)-3-phosphoglycerate</text>
        <dbReference type="Rhea" id="RHEA:15901"/>
        <dbReference type="ChEBI" id="CHEBI:58272"/>
        <dbReference type="ChEBI" id="CHEBI:58289"/>
        <dbReference type="EC" id="5.4.2.12"/>
    </reaction>
</comment>
<comment type="function">
    <text evidence="7">Catalyzes the interconversion of 2-phosphoglycerate and 3-phosphoglycerate.</text>
</comment>
<dbReference type="GeneID" id="37504352"/>
<comment type="cofactor">
    <cofactor evidence="7">
        <name>Mn(2+)</name>
        <dbReference type="ChEBI" id="CHEBI:29035"/>
    </cofactor>
    <text evidence="7">Binds 2 manganese ions per subunit.</text>
</comment>
<feature type="domain" description="Metalloenzyme" evidence="11">
    <location>
        <begin position="5"/>
        <end position="493"/>
    </location>
</feature>
<dbReference type="PIRSF" id="PIRSF001492">
    <property type="entry name" value="IPGAM"/>
    <property type="match status" value="1"/>
</dbReference>
<feature type="binding site" evidence="7 9">
    <location>
        <position position="124"/>
    </location>
    <ligand>
        <name>substrate</name>
    </ligand>
</feature>
<evidence type="ECO:0000256" key="3">
    <source>
        <dbReference type="ARBA" id="ARBA00022723"/>
    </source>
</evidence>
<dbReference type="GO" id="GO:0009507">
    <property type="term" value="C:chloroplast"/>
    <property type="evidence" value="ECO:0007669"/>
    <property type="project" value="UniProtKB-SubCell"/>
</dbReference>
<keyword evidence="5 7" id="KW-0464">Manganese</keyword>
<evidence type="ECO:0000256" key="5">
    <source>
        <dbReference type="ARBA" id="ARBA00023211"/>
    </source>
</evidence>
<protein>
    <recommendedName>
        <fullName evidence="7">2,3-bisphosphoglycerate-independent phosphoglycerate mutase</fullName>
        <shortName evidence="7">BPG-independent PGAM</shortName>
        <shortName evidence="7">Phosphoglyceromutase</shortName>
        <shortName evidence="7">iPGM</shortName>
        <ecNumber evidence="7">5.4.2.12</ecNumber>
    </recommendedName>
</protein>
<evidence type="ECO:0000256" key="2">
    <source>
        <dbReference type="ARBA" id="ARBA00008819"/>
    </source>
</evidence>
<dbReference type="GO" id="GO:0030145">
    <property type="term" value="F:manganese ion binding"/>
    <property type="evidence" value="ECO:0007669"/>
    <property type="project" value="UniProtKB-UniRule"/>
</dbReference>
<feature type="binding site" evidence="7 10">
    <location>
        <position position="13"/>
    </location>
    <ligand>
        <name>Mn(2+)</name>
        <dbReference type="ChEBI" id="CHEBI:29035"/>
        <label>2</label>
    </ligand>
</feature>
<dbReference type="GO" id="GO:0004619">
    <property type="term" value="F:phosphoglycerate mutase activity"/>
    <property type="evidence" value="ECO:0007669"/>
    <property type="project" value="UniProtKB-UniRule"/>
</dbReference>
<evidence type="ECO:0000256" key="1">
    <source>
        <dbReference type="ARBA" id="ARBA00004798"/>
    </source>
</evidence>
<sequence>MKPIKPVILTILDGWGYSENKTGNAIRLASTPTMDQIWENYPHTLLSASGEDVGLPIGQMGNSEVGHTTIGAGRTINQDLVRINKAIADKSFFTNISIENICKKIYAQNTKLHIIGLCSDGGVHSHIIHLFALIDIIIKHNIQTYLHIITDGRDTSPNTAKTFIKKIIHYIKKYKQINISTISGRYYSMDRDCRWSRTEKSYKILTENKIDTLQEPISIIETYYKKGISDEFIPPTRLYEGHIENHDGIIFFNFRPDRMRQLLHAFVKPIFKGFNTKILQNLEIVTFTQYDSNLDINLAFPVIKNTNFLGEIISSYSLKQLRLAETEKYAHVTYFFNGGIEEPFPGEDRELIPSPKVETYDLDPNMSADQLTESIINAINKNIYTLIVINYANPDMVGHTGDLSSTIKAINKIDQCIKKIWIKSHNCNSTLIITADHGNAEYMLDANNKPCTSHSINPVPFILVEPHISEYELRHNGNLGDIAPTILELLNLDIPEEMNGKSLLKTKAKIKNN</sequence>
<dbReference type="GO" id="GO:0006096">
    <property type="term" value="P:glycolytic process"/>
    <property type="evidence" value="ECO:0007669"/>
    <property type="project" value="UniProtKB-UniRule"/>
</dbReference>
<dbReference type="UniPathway" id="UPA00109">
    <property type="reaction ID" value="UER00186"/>
</dbReference>
<feature type="binding site" evidence="7 10">
    <location>
        <position position="437"/>
    </location>
    <ligand>
        <name>Mn(2+)</name>
        <dbReference type="ChEBI" id="CHEBI:29035"/>
        <label>2</label>
    </ligand>
</feature>
<evidence type="ECO:0000256" key="7">
    <source>
        <dbReference type="HAMAP-Rule" id="MF_01038"/>
    </source>
</evidence>
<evidence type="ECO:0000259" key="12">
    <source>
        <dbReference type="Pfam" id="PF06415"/>
    </source>
</evidence>
<dbReference type="Pfam" id="PF01676">
    <property type="entry name" value="Metalloenzyme"/>
    <property type="match status" value="1"/>
</dbReference>
<proteinExistence type="inferred from homology"/>
<dbReference type="CDD" id="cd16010">
    <property type="entry name" value="iPGM"/>
    <property type="match status" value="1"/>
</dbReference>